<keyword evidence="5 9" id="KW-1133">Transmembrane helix</keyword>
<dbReference type="PANTHER" id="PTHR42643">
    <property type="entry name" value="IONOTROPIC RECEPTOR 20A-RELATED"/>
    <property type="match status" value="1"/>
</dbReference>
<feature type="transmembrane region" description="Helical" evidence="9">
    <location>
        <begin position="368"/>
        <end position="392"/>
    </location>
</feature>
<evidence type="ECO:0000313" key="11">
    <source>
        <dbReference type="EMBL" id="PNF26182.1"/>
    </source>
</evidence>
<keyword evidence="6 9" id="KW-0472">Membrane</keyword>
<keyword evidence="8" id="KW-0325">Glycoprotein</keyword>
<dbReference type="SUPFAM" id="SSF53850">
    <property type="entry name" value="Periplasmic binding protein-like II"/>
    <property type="match status" value="1"/>
</dbReference>
<evidence type="ECO:0000313" key="12">
    <source>
        <dbReference type="Proteomes" id="UP000235965"/>
    </source>
</evidence>
<feature type="transmembrane region" description="Helical" evidence="9">
    <location>
        <begin position="627"/>
        <end position="648"/>
    </location>
</feature>
<keyword evidence="3" id="KW-1003">Cell membrane</keyword>
<organism evidence="11 12">
    <name type="scientific">Cryptotermes secundus</name>
    <dbReference type="NCBI Taxonomy" id="105785"/>
    <lineage>
        <taxon>Eukaryota</taxon>
        <taxon>Metazoa</taxon>
        <taxon>Ecdysozoa</taxon>
        <taxon>Arthropoda</taxon>
        <taxon>Hexapoda</taxon>
        <taxon>Insecta</taxon>
        <taxon>Pterygota</taxon>
        <taxon>Neoptera</taxon>
        <taxon>Polyneoptera</taxon>
        <taxon>Dictyoptera</taxon>
        <taxon>Blattodea</taxon>
        <taxon>Blattoidea</taxon>
        <taxon>Termitoidae</taxon>
        <taxon>Kalotermitidae</taxon>
        <taxon>Cryptotermitinae</taxon>
        <taxon>Cryptotermes</taxon>
    </lineage>
</organism>
<accession>A0A2J7QC88</accession>
<evidence type="ECO:0000256" key="3">
    <source>
        <dbReference type="ARBA" id="ARBA00022475"/>
    </source>
</evidence>
<dbReference type="Pfam" id="PF00060">
    <property type="entry name" value="Lig_chan"/>
    <property type="match status" value="1"/>
</dbReference>
<dbReference type="Gene3D" id="1.10.287.70">
    <property type="match status" value="1"/>
</dbReference>
<dbReference type="PANTHER" id="PTHR42643:SF30">
    <property type="entry name" value="IONOTROPIC RECEPTOR 40A-RELATED"/>
    <property type="match status" value="1"/>
</dbReference>
<dbReference type="InterPro" id="IPR001320">
    <property type="entry name" value="Iontro_rcpt_C"/>
</dbReference>
<dbReference type="GO" id="GO:0015276">
    <property type="term" value="F:ligand-gated monoatomic ion channel activity"/>
    <property type="evidence" value="ECO:0007669"/>
    <property type="project" value="InterPro"/>
</dbReference>
<protein>
    <recommendedName>
        <fullName evidence="10">Ionotropic glutamate receptor C-terminal domain-containing protein</fullName>
    </recommendedName>
</protein>
<dbReference type="EMBL" id="NEVH01016291">
    <property type="protein sequence ID" value="PNF26182.1"/>
    <property type="molecule type" value="Genomic_DNA"/>
</dbReference>
<keyword evidence="7" id="KW-0675">Receptor</keyword>
<dbReference type="Proteomes" id="UP000235965">
    <property type="component" value="Unassembled WGS sequence"/>
</dbReference>
<dbReference type="OrthoDB" id="6430908at2759"/>
<feature type="domain" description="Ionotropic glutamate receptor C-terminal" evidence="10">
    <location>
        <begin position="371"/>
        <end position="634"/>
    </location>
</feature>
<comment type="subcellular location">
    <subcellularLocation>
        <location evidence="1">Cell membrane</location>
        <topology evidence="1">Multi-pass membrane protein</topology>
    </subcellularLocation>
</comment>
<comment type="caution">
    <text evidence="11">The sequence shown here is derived from an EMBL/GenBank/DDBJ whole genome shotgun (WGS) entry which is preliminary data.</text>
</comment>
<evidence type="ECO:0000256" key="2">
    <source>
        <dbReference type="ARBA" id="ARBA00008685"/>
    </source>
</evidence>
<evidence type="ECO:0000259" key="10">
    <source>
        <dbReference type="Pfam" id="PF00060"/>
    </source>
</evidence>
<evidence type="ECO:0000256" key="9">
    <source>
        <dbReference type="SAM" id="Phobius"/>
    </source>
</evidence>
<reference evidence="11 12" key="1">
    <citation type="submission" date="2017-12" db="EMBL/GenBank/DDBJ databases">
        <title>Hemimetabolous genomes reveal molecular basis of termite eusociality.</title>
        <authorList>
            <person name="Harrison M.C."/>
            <person name="Jongepier E."/>
            <person name="Robertson H.M."/>
            <person name="Arning N."/>
            <person name="Bitard-Feildel T."/>
            <person name="Chao H."/>
            <person name="Childers C.P."/>
            <person name="Dinh H."/>
            <person name="Doddapaneni H."/>
            <person name="Dugan S."/>
            <person name="Gowin J."/>
            <person name="Greiner C."/>
            <person name="Han Y."/>
            <person name="Hu H."/>
            <person name="Hughes D.S.T."/>
            <person name="Huylmans A.-K."/>
            <person name="Kemena C."/>
            <person name="Kremer L.P.M."/>
            <person name="Lee S.L."/>
            <person name="Lopez-Ezquerra A."/>
            <person name="Mallet L."/>
            <person name="Monroy-Kuhn J.M."/>
            <person name="Moser A."/>
            <person name="Murali S.C."/>
            <person name="Muzny D.M."/>
            <person name="Otani S."/>
            <person name="Piulachs M.-D."/>
            <person name="Poelchau M."/>
            <person name="Qu J."/>
            <person name="Schaub F."/>
            <person name="Wada-Katsumata A."/>
            <person name="Worley K.C."/>
            <person name="Xie Q."/>
            <person name="Ylla G."/>
            <person name="Poulsen M."/>
            <person name="Gibbs R.A."/>
            <person name="Schal C."/>
            <person name="Richards S."/>
            <person name="Belles X."/>
            <person name="Korb J."/>
            <person name="Bornberg-Bauer E."/>
        </authorList>
    </citation>
    <scope>NUCLEOTIDE SEQUENCE [LARGE SCALE GENOMIC DNA]</scope>
    <source>
        <tissue evidence="11">Whole body</tissue>
    </source>
</reference>
<gene>
    <name evidence="11" type="ORF">B7P43_G04371</name>
</gene>
<dbReference type="FunCoup" id="A0A2J7QC88">
    <property type="interactions" value="40"/>
</dbReference>
<name>A0A2J7QC88_9NEOP</name>
<keyword evidence="12" id="KW-1185">Reference proteome</keyword>
<dbReference type="GO" id="GO:0005886">
    <property type="term" value="C:plasma membrane"/>
    <property type="evidence" value="ECO:0007669"/>
    <property type="project" value="UniProtKB-SubCell"/>
</dbReference>
<proteinExistence type="inferred from homology"/>
<feature type="transmembrane region" description="Helical" evidence="9">
    <location>
        <begin position="436"/>
        <end position="455"/>
    </location>
</feature>
<dbReference type="InParanoid" id="A0A2J7QC88"/>
<sequence>MVLLSVFMQTSGQVQRHAIQCLVEISSRHLTSAHALVVSYNSAQFQDNQSTVFGKECRNRRNAFYLEIDFVDKLLCDLQESEKWLSLVYFNNMNEMPQNRHGSYMIISMHHHRQTVVQDISAQVKRLRSGWNWNPRAKFVISVTNAQVNSTEELVADLFAELWRWRVVNAIVLSPAPGPYNATQLEVYTWFPYHPPGRCGNVRDAVVLDRWIVDERGNGNFLYNASLFPEKVPNDLQSCPIIASVFELQPAVMSKRGMAQGSVSAHTVFNEGIEIRLLQELAKSSNMSIEYTQPSMDELWGVPLENGSWSGTSGQLIQGSVDVAMDFYFYRCDVIKETECLTPHLIDKVRWYVPCAAPYPGWMSLIRVFTLSLWLGFLASYFIVAVAMWQVVKISNKMFVRPTENQAYTNLTKCLINFWAVILGESAPNNPPQEPVIRAVFLIWILYCLAINTVYQTYLTTFLVDPGLEHQLGSEDEVINSGMEYGIPSTIATVITDLTGYRYRNLLYCDDHKACQNRIAFKRDFSYIYSTMSMEFIIAARYMDGNGKQLICSFEEIISSQLITMPVPKGYVMLDRFNKIILHLLQAGIIDQWFRDIKYTTFLSSTARTTLSRGEYIKLSLMHMQSAVYILLLGIILSLIVFLSEILFCRNLHPLHS</sequence>
<comment type="similarity">
    <text evidence="2">Belongs to the glutamate-gated ion channel (TC 1.A.10.1) family.</text>
</comment>
<dbReference type="GO" id="GO:0050906">
    <property type="term" value="P:detection of stimulus involved in sensory perception"/>
    <property type="evidence" value="ECO:0007669"/>
    <property type="project" value="UniProtKB-ARBA"/>
</dbReference>
<evidence type="ECO:0000256" key="7">
    <source>
        <dbReference type="ARBA" id="ARBA00023170"/>
    </source>
</evidence>
<evidence type="ECO:0000256" key="1">
    <source>
        <dbReference type="ARBA" id="ARBA00004651"/>
    </source>
</evidence>
<dbReference type="Gene3D" id="3.40.190.10">
    <property type="entry name" value="Periplasmic binding protein-like II"/>
    <property type="match status" value="1"/>
</dbReference>
<dbReference type="InterPro" id="IPR052192">
    <property type="entry name" value="Insect_Ionotropic_Sensory_Rcpt"/>
</dbReference>
<evidence type="ECO:0000256" key="8">
    <source>
        <dbReference type="ARBA" id="ARBA00023180"/>
    </source>
</evidence>
<dbReference type="AlphaFoldDB" id="A0A2J7QC88"/>
<evidence type="ECO:0000256" key="6">
    <source>
        <dbReference type="ARBA" id="ARBA00023136"/>
    </source>
</evidence>
<evidence type="ECO:0000256" key="5">
    <source>
        <dbReference type="ARBA" id="ARBA00022989"/>
    </source>
</evidence>
<keyword evidence="4 9" id="KW-0812">Transmembrane</keyword>
<evidence type="ECO:0000256" key="4">
    <source>
        <dbReference type="ARBA" id="ARBA00022692"/>
    </source>
</evidence>